<dbReference type="Proteomes" id="UP001595908">
    <property type="component" value="Unassembled WGS sequence"/>
</dbReference>
<sequence>MANSSASLMVQELLPLAVYCRAVRDSSSKVCPAAGRAATGVVT</sequence>
<accession>A0ABV9VD30</accession>
<evidence type="ECO:0000313" key="1">
    <source>
        <dbReference type="EMBL" id="MFC4981839.1"/>
    </source>
</evidence>
<dbReference type="RefSeq" id="WP_279626899.1">
    <property type="nucleotide sequence ID" value="NZ_JBFAGR010000036.1"/>
</dbReference>
<keyword evidence="2" id="KW-1185">Reference proteome</keyword>
<comment type="caution">
    <text evidence="1">The sequence shown here is derived from an EMBL/GenBank/DDBJ whole genome shotgun (WGS) entry which is preliminary data.</text>
</comment>
<dbReference type="EMBL" id="JBHSJE010000008">
    <property type="protein sequence ID" value="MFC4981839.1"/>
    <property type="molecule type" value="Genomic_DNA"/>
</dbReference>
<reference evidence="2" key="1">
    <citation type="journal article" date="2019" name="Int. J. Syst. Evol. Microbiol.">
        <title>The Global Catalogue of Microorganisms (GCM) 10K type strain sequencing project: providing services to taxonomists for standard genome sequencing and annotation.</title>
        <authorList>
            <consortium name="The Broad Institute Genomics Platform"/>
            <consortium name="The Broad Institute Genome Sequencing Center for Infectious Disease"/>
            <person name="Wu L."/>
            <person name="Ma J."/>
        </authorList>
    </citation>
    <scope>NUCLEOTIDE SEQUENCE [LARGE SCALE GENOMIC DNA]</scope>
    <source>
        <strain evidence="2">ICMP 257</strain>
    </source>
</reference>
<proteinExistence type="predicted"/>
<evidence type="ECO:0000313" key="2">
    <source>
        <dbReference type="Proteomes" id="UP001595908"/>
    </source>
</evidence>
<dbReference type="GeneID" id="96256909"/>
<name>A0ABV9VD30_STRAZ</name>
<gene>
    <name evidence="1" type="ORF">ACFPL4_26405</name>
</gene>
<protein>
    <submittedName>
        <fullName evidence="1">Uncharacterized protein</fullName>
    </submittedName>
</protein>
<organism evidence="1 2">
    <name type="scientific">Streptomyces atroolivaceus</name>
    <dbReference type="NCBI Taxonomy" id="66869"/>
    <lineage>
        <taxon>Bacteria</taxon>
        <taxon>Bacillati</taxon>
        <taxon>Actinomycetota</taxon>
        <taxon>Actinomycetes</taxon>
        <taxon>Kitasatosporales</taxon>
        <taxon>Streptomycetaceae</taxon>
        <taxon>Streptomyces</taxon>
    </lineage>
</organism>